<keyword evidence="4" id="KW-1185">Reference proteome</keyword>
<keyword evidence="1" id="KW-0472">Membrane</keyword>
<organism evidence="2">
    <name type="scientific">Spironucleus salmonicida</name>
    <dbReference type="NCBI Taxonomy" id="348837"/>
    <lineage>
        <taxon>Eukaryota</taxon>
        <taxon>Metamonada</taxon>
        <taxon>Diplomonadida</taxon>
        <taxon>Hexamitidae</taxon>
        <taxon>Hexamitinae</taxon>
        <taxon>Spironucleus</taxon>
    </lineage>
</organism>
<dbReference type="VEuPathDB" id="GiardiaDB:SS50377_23962"/>
<protein>
    <submittedName>
        <fullName evidence="2">Uncharacterized protein</fullName>
    </submittedName>
</protein>
<evidence type="ECO:0000313" key="4">
    <source>
        <dbReference type="Proteomes" id="UP000018208"/>
    </source>
</evidence>
<accession>V6LEL5</accession>
<dbReference type="EMBL" id="KI546151">
    <property type="protein sequence ID" value="EST42932.1"/>
    <property type="molecule type" value="Genomic_DNA"/>
</dbReference>
<gene>
    <name evidence="2" type="ORF">SS50377_17464</name>
    <name evidence="3" type="ORF">SS50377_23962</name>
</gene>
<keyword evidence="1" id="KW-1133">Transmembrane helix</keyword>
<keyword evidence="1" id="KW-0812">Transmembrane</keyword>
<reference evidence="3" key="2">
    <citation type="submission" date="2020-12" db="EMBL/GenBank/DDBJ databases">
        <title>New Spironucleus salmonicida genome in near-complete chromosomes.</title>
        <authorList>
            <person name="Xu F."/>
            <person name="Kurt Z."/>
            <person name="Jimenez-Gonzalez A."/>
            <person name="Astvaldsson A."/>
            <person name="Andersson J.O."/>
            <person name="Svard S.G."/>
        </authorList>
    </citation>
    <scope>NUCLEOTIDE SEQUENCE</scope>
    <source>
        <strain evidence="3">ATCC 50377</strain>
    </source>
</reference>
<evidence type="ECO:0000313" key="3">
    <source>
        <dbReference type="EMBL" id="KAH0574026.1"/>
    </source>
</evidence>
<name>V6LEL5_9EUKA</name>
<evidence type="ECO:0000256" key="1">
    <source>
        <dbReference type="SAM" id="Phobius"/>
    </source>
</evidence>
<dbReference type="EMBL" id="AUWU02000004">
    <property type="protein sequence ID" value="KAH0574026.1"/>
    <property type="molecule type" value="Genomic_DNA"/>
</dbReference>
<dbReference type="Proteomes" id="UP000018208">
    <property type="component" value="Unassembled WGS sequence"/>
</dbReference>
<sequence>MLAVLGFTCQKKSSRVEVNKQTNQVYFYTHPRTELNAEEKISCQAQSGKTGIYEIIIGQNQFRSDFIVYDAFKDASIILNPSLGASAENASNYVIASYGILFLDNDLIQEAVAGVLMVVVYDYNGCIFDQSISYETFETIQVNFKTNPKCIITPTADVMYALILHGQVIQTQNITKDAFDFSKLILPEVNCKVGTDEEKTLCVDTSIQISGDNFINIIVEIVIPKKIAIENKYTDDYGVEKTENIILEYNLIYTLSVSKRDVTVTCTLQDRVAFFESFAYIAQINAEPLCNFDSYDTQTFWVTASELADETGKTFQLQFYTDFPFRIQRYLTCETWEISEFNSQAECEKQLRLIQTYPANKSETIVYKLYRKGEYYGSYRFNPLQIPVGHANITLTGNQICVNIDKTIESSRSFASIEINISHSIEDFNRLNFQFSVSGNVLFPSQDNVYCFEVQPQHITMLQRFGFGSYFGVVSVLGQMLHLTNLEVIGKYDEFWEGWVLMISAFGAACIFVVLRQIYAKRHPVMYIQVN</sequence>
<reference evidence="2 3" key="1">
    <citation type="journal article" date="2014" name="PLoS Genet.">
        <title>The Genome of Spironucleus salmonicida Highlights a Fish Pathogen Adapted to Fluctuating Environments.</title>
        <authorList>
            <person name="Xu F."/>
            <person name="Jerlstrom-Hultqvist J."/>
            <person name="Einarsson E."/>
            <person name="Astvaldsson A."/>
            <person name="Svard S.G."/>
            <person name="Andersson J.O."/>
        </authorList>
    </citation>
    <scope>NUCLEOTIDE SEQUENCE</scope>
    <source>
        <strain evidence="3">ATCC 50377</strain>
    </source>
</reference>
<dbReference type="AlphaFoldDB" id="V6LEL5"/>
<proteinExistence type="predicted"/>
<feature type="transmembrane region" description="Helical" evidence="1">
    <location>
        <begin position="495"/>
        <end position="515"/>
    </location>
</feature>
<evidence type="ECO:0000313" key="2">
    <source>
        <dbReference type="EMBL" id="EST42932.1"/>
    </source>
</evidence>